<comment type="subcellular location">
    <subcellularLocation>
        <location evidence="1 9">Cell inner membrane</location>
        <topology evidence="1 9">Single-pass membrane protein</topology>
    </subcellularLocation>
</comment>
<dbReference type="Gene3D" id="3.30.1300.30">
    <property type="entry name" value="GSPII I/J protein-like"/>
    <property type="match status" value="1"/>
</dbReference>
<dbReference type="InterPro" id="IPR012902">
    <property type="entry name" value="N_methyl_site"/>
</dbReference>
<keyword evidence="6" id="KW-0812">Transmembrane</keyword>
<keyword evidence="4 9" id="KW-0488">Methylation</keyword>
<protein>
    <recommendedName>
        <fullName evidence="9">Type II secretion system protein I</fullName>
        <shortName evidence="9">T2SS minor pseudopilin I</shortName>
    </recommendedName>
</protein>
<evidence type="ECO:0000256" key="4">
    <source>
        <dbReference type="ARBA" id="ARBA00022481"/>
    </source>
</evidence>
<dbReference type="PANTHER" id="PTHR38779">
    <property type="entry name" value="TYPE II SECRETION SYSTEM PROTEIN I-RELATED"/>
    <property type="match status" value="1"/>
</dbReference>
<keyword evidence="7" id="KW-1133">Transmembrane helix</keyword>
<keyword evidence="12" id="KW-1185">Reference proteome</keyword>
<evidence type="ECO:0000256" key="9">
    <source>
        <dbReference type="RuleBase" id="RU368030"/>
    </source>
</evidence>
<evidence type="ECO:0000256" key="8">
    <source>
        <dbReference type="ARBA" id="ARBA00023136"/>
    </source>
</evidence>
<dbReference type="RefSeq" id="WP_248205167.1">
    <property type="nucleotide sequence ID" value="NZ_JALNMH010000002.1"/>
</dbReference>
<dbReference type="NCBIfam" id="TIGR02532">
    <property type="entry name" value="IV_pilin_GFxxxE"/>
    <property type="match status" value="1"/>
</dbReference>
<dbReference type="SUPFAM" id="SSF54523">
    <property type="entry name" value="Pili subunits"/>
    <property type="match status" value="1"/>
</dbReference>
<dbReference type="NCBIfam" id="TIGR01707">
    <property type="entry name" value="gspI"/>
    <property type="match status" value="1"/>
</dbReference>
<comment type="caution">
    <text evidence="11">The sequence shown here is derived from an EMBL/GenBank/DDBJ whole genome shotgun (WGS) entry which is preliminary data.</text>
</comment>
<dbReference type="InterPro" id="IPR045584">
    <property type="entry name" value="Pilin-like"/>
</dbReference>
<dbReference type="EMBL" id="JALNMH010000002">
    <property type="protein sequence ID" value="MCK7592779.1"/>
    <property type="molecule type" value="Genomic_DNA"/>
</dbReference>
<evidence type="ECO:0000256" key="6">
    <source>
        <dbReference type="ARBA" id="ARBA00022692"/>
    </source>
</evidence>
<keyword evidence="5 9" id="KW-0997">Cell inner membrane</keyword>
<name>A0ABT0GDZ7_9GAMM</name>
<organism evidence="11 12">
    <name type="scientific">Pseudomarimonas salicorniae</name>
    <dbReference type="NCBI Taxonomy" id="2933270"/>
    <lineage>
        <taxon>Bacteria</taxon>
        <taxon>Pseudomonadati</taxon>
        <taxon>Pseudomonadota</taxon>
        <taxon>Gammaproteobacteria</taxon>
        <taxon>Lysobacterales</taxon>
        <taxon>Lysobacteraceae</taxon>
        <taxon>Pseudomarimonas</taxon>
    </lineage>
</organism>
<gene>
    <name evidence="11" type="primary">gspI</name>
    <name evidence="11" type="ORF">M0G41_03745</name>
</gene>
<evidence type="ECO:0000256" key="3">
    <source>
        <dbReference type="ARBA" id="ARBA00022475"/>
    </source>
</evidence>
<dbReference type="InterPro" id="IPR002416">
    <property type="entry name" value="T2SS_protein-GspH"/>
</dbReference>
<evidence type="ECO:0000259" key="10">
    <source>
        <dbReference type="Pfam" id="PF02501"/>
    </source>
</evidence>
<sequence>MNRSRPVKSLARRSRGFTLLEVLVALLLLSLAMVALVRSVGQEASALGQQREATLAQWVAANRLAELRLARDLPRSGQAQGRSRLGGRDWRWQLDARATDTPGLLQVELRVYDEGADAALPAATLLGFYRQ</sequence>
<dbReference type="Pfam" id="PF07963">
    <property type="entry name" value="N_methyl"/>
    <property type="match status" value="1"/>
</dbReference>
<comment type="similarity">
    <text evidence="2 9">Belongs to the GSP I family.</text>
</comment>
<dbReference type="PRINTS" id="PR00885">
    <property type="entry name" value="BCTERIALGSPH"/>
</dbReference>
<comment type="subunit">
    <text evidence="9">Type II secretion is composed of four main components: the outer membrane complex, the inner membrane complex, the cytoplasmic secretion ATPase and the periplasm-spanning pseudopilus.</text>
</comment>
<dbReference type="Proteomes" id="UP001431449">
    <property type="component" value="Unassembled WGS sequence"/>
</dbReference>
<dbReference type="Pfam" id="PF02501">
    <property type="entry name" value="T2SSI"/>
    <property type="match status" value="1"/>
</dbReference>
<evidence type="ECO:0000256" key="2">
    <source>
        <dbReference type="ARBA" id="ARBA00008358"/>
    </source>
</evidence>
<accession>A0ABT0GDZ7</accession>
<evidence type="ECO:0000313" key="12">
    <source>
        <dbReference type="Proteomes" id="UP001431449"/>
    </source>
</evidence>
<evidence type="ECO:0000256" key="7">
    <source>
        <dbReference type="ARBA" id="ARBA00022989"/>
    </source>
</evidence>
<feature type="domain" description="Type II secretion system protein GspI C-terminal" evidence="10">
    <location>
        <begin position="51"/>
        <end position="128"/>
    </location>
</feature>
<proteinExistence type="inferred from homology"/>
<dbReference type="PROSITE" id="PS00409">
    <property type="entry name" value="PROKAR_NTER_METHYL"/>
    <property type="match status" value="1"/>
</dbReference>
<reference evidence="11" key="1">
    <citation type="submission" date="2022-04" db="EMBL/GenBank/DDBJ databases">
        <title>Lysobacter sp. CAU 1642 isolated from sea sand.</title>
        <authorList>
            <person name="Kim W."/>
        </authorList>
    </citation>
    <scope>NUCLEOTIDE SEQUENCE</scope>
    <source>
        <strain evidence="11">CAU 1642</strain>
    </source>
</reference>
<dbReference type="PANTHER" id="PTHR38779:SF2">
    <property type="entry name" value="TYPE II SECRETION SYSTEM PROTEIN I-RELATED"/>
    <property type="match status" value="1"/>
</dbReference>
<evidence type="ECO:0000313" key="11">
    <source>
        <dbReference type="EMBL" id="MCK7592779.1"/>
    </source>
</evidence>
<comment type="PTM">
    <text evidence="9">Cleaved by prepilin peptidase.</text>
</comment>
<evidence type="ECO:0000256" key="5">
    <source>
        <dbReference type="ARBA" id="ARBA00022519"/>
    </source>
</evidence>
<keyword evidence="8" id="KW-0472">Membrane</keyword>
<comment type="function">
    <text evidence="9">Component of the type II secretion system required for the energy-dependent secretion of extracellular factors such as proteases and toxins from the periplasm.</text>
</comment>
<dbReference type="InterPro" id="IPR010052">
    <property type="entry name" value="T2SS_protein-GspI"/>
</dbReference>
<dbReference type="InterPro" id="IPR003413">
    <property type="entry name" value="T2SS_GspI_C"/>
</dbReference>
<evidence type="ECO:0000256" key="1">
    <source>
        <dbReference type="ARBA" id="ARBA00004377"/>
    </source>
</evidence>
<keyword evidence="3" id="KW-1003">Cell membrane</keyword>